<evidence type="ECO:0000313" key="2">
    <source>
        <dbReference type="EMBL" id="MDR7304116.1"/>
    </source>
</evidence>
<evidence type="ECO:0000256" key="1">
    <source>
        <dbReference type="SAM" id="MobiDB-lite"/>
    </source>
</evidence>
<evidence type="ECO:0000313" key="3">
    <source>
        <dbReference type="Proteomes" id="UP001180845"/>
    </source>
</evidence>
<feature type="region of interest" description="Disordered" evidence="1">
    <location>
        <begin position="1"/>
        <end position="27"/>
    </location>
</feature>
<protein>
    <submittedName>
        <fullName evidence="2">Uncharacterized protein</fullName>
    </submittedName>
</protein>
<gene>
    <name evidence="2" type="ORF">JOF55_004297</name>
</gene>
<comment type="caution">
    <text evidence="2">The sequence shown here is derived from an EMBL/GenBank/DDBJ whole genome shotgun (WGS) entry which is preliminary data.</text>
</comment>
<accession>A0AAE3ZFQ5</accession>
<dbReference type="Proteomes" id="UP001180845">
    <property type="component" value="Unassembled WGS sequence"/>
</dbReference>
<organism evidence="2 3">
    <name type="scientific">Haloactinomyces albus</name>
    <dbReference type="NCBI Taxonomy" id="1352928"/>
    <lineage>
        <taxon>Bacteria</taxon>
        <taxon>Bacillati</taxon>
        <taxon>Actinomycetota</taxon>
        <taxon>Actinomycetes</taxon>
        <taxon>Actinopolysporales</taxon>
        <taxon>Actinopolysporaceae</taxon>
        <taxon>Haloactinomyces</taxon>
    </lineage>
</organism>
<keyword evidence="3" id="KW-1185">Reference proteome</keyword>
<dbReference type="RefSeq" id="WP_310277333.1">
    <property type="nucleotide sequence ID" value="NZ_JAVDXW010000001.1"/>
</dbReference>
<dbReference type="AlphaFoldDB" id="A0AAE3ZFQ5"/>
<reference evidence="2" key="1">
    <citation type="submission" date="2023-07" db="EMBL/GenBank/DDBJ databases">
        <title>Sequencing the genomes of 1000 actinobacteria strains.</title>
        <authorList>
            <person name="Klenk H.-P."/>
        </authorList>
    </citation>
    <scope>NUCLEOTIDE SEQUENCE</scope>
    <source>
        <strain evidence="2">DSM 45977</strain>
    </source>
</reference>
<proteinExistence type="predicted"/>
<sequence>MHRKKSERQAFDEQIRWTAPHPTGTHFNIDHRTRAEVVDERTVRLSADVRVLLGRQQREARRPRDLVEHSGCPFR</sequence>
<dbReference type="EMBL" id="JAVDXW010000001">
    <property type="protein sequence ID" value="MDR7304116.1"/>
    <property type="molecule type" value="Genomic_DNA"/>
</dbReference>
<name>A0AAE3ZFQ5_9ACTN</name>